<feature type="binding site" evidence="8">
    <location>
        <position position="161"/>
    </location>
    <ligand>
        <name>substrate</name>
    </ligand>
</feature>
<dbReference type="GO" id="GO:0008837">
    <property type="term" value="F:diaminopimelate epimerase activity"/>
    <property type="evidence" value="ECO:0007669"/>
    <property type="project" value="UniProtKB-EC"/>
</dbReference>
<dbReference type="RefSeq" id="WP_422920370.1">
    <property type="nucleotide sequence ID" value="NZ_JAMZEJ010000007.1"/>
</dbReference>
<evidence type="ECO:0000313" key="11">
    <source>
        <dbReference type="Proteomes" id="UP001524547"/>
    </source>
</evidence>
<keyword evidence="8" id="KW-0963">Cytoplasm</keyword>
<feature type="binding site" evidence="8">
    <location>
        <position position="69"/>
    </location>
    <ligand>
        <name>substrate</name>
    </ligand>
</feature>
<dbReference type="SUPFAM" id="SSF54506">
    <property type="entry name" value="Diaminopimelate epimerase-like"/>
    <property type="match status" value="2"/>
</dbReference>
<evidence type="ECO:0000256" key="1">
    <source>
        <dbReference type="ARBA" id="ARBA00005196"/>
    </source>
</evidence>
<comment type="pathway">
    <text evidence="1 8">Amino-acid biosynthesis; L-lysine biosynthesis via DAP pathway; DL-2,6-diaminopimelate from LL-2,6-diaminopimelate: step 1/1.</text>
</comment>
<feature type="active site" description="Proton donor" evidence="8">
    <location>
        <position position="78"/>
    </location>
</feature>
<sequence length="283" mass="29807">MQVDFHKMHGAGNDFVVLDARKRALPLAPARIAALADRRRGIGFDQLVLLQTDEPDATGAADVRVRFFNPDGSEAGACGNASRCVGRLLSAELHRPAIRLRTAAGLLEAVADTDGTVTVDMGAPRFGWDTVPLAREGDTLRVVLDGLPPELPPGAALSMGNPHCSFFLPTAAAVDPVLVGPVVERHPMFPERVNAGFAVVEAPDRLRLRVWERGAGLTLACGSGACAAAVNAHRLGLCGRAVTVELDGGVLGIEWRASDDHVLMSGPAVLSFSGRVELEEFAA</sequence>
<evidence type="ECO:0000256" key="6">
    <source>
        <dbReference type="ARBA" id="ARBA00023235"/>
    </source>
</evidence>
<keyword evidence="6 8" id="KW-0413">Isomerase</keyword>
<accession>A0ABT1VZ52</accession>
<feature type="site" description="Could be important to modulate the pK values of the two catalytic cysteine residues" evidence="8">
    <location>
        <position position="212"/>
    </location>
</feature>
<comment type="subcellular location">
    <subcellularLocation>
        <location evidence="8">Cytoplasm</location>
    </subcellularLocation>
</comment>
<evidence type="ECO:0000256" key="8">
    <source>
        <dbReference type="HAMAP-Rule" id="MF_00197"/>
    </source>
</evidence>
<gene>
    <name evidence="8 10" type="primary">dapF</name>
    <name evidence="10" type="ORF">NFI88_12325</name>
</gene>
<dbReference type="EC" id="5.1.1.7" evidence="3 8"/>
<dbReference type="Gene3D" id="3.10.310.10">
    <property type="entry name" value="Diaminopimelate Epimerase, Chain A, domain 1"/>
    <property type="match status" value="2"/>
</dbReference>
<evidence type="ECO:0000256" key="3">
    <source>
        <dbReference type="ARBA" id="ARBA00013080"/>
    </source>
</evidence>
<dbReference type="NCBIfam" id="TIGR00652">
    <property type="entry name" value="DapF"/>
    <property type="match status" value="1"/>
</dbReference>
<name>A0ABT1VZ52_9PROT</name>
<evidence type="ECO:0000256" key="9">
    <source>
        <dbReference type="PROSITE-ProRule" id="PRU10125"/>
    </source>
</evidence>
<comment type="function">
    <text evidence="8">Catalyzes the stereoinversion of LL-2,6-diaminopimelate (L,L-DAP) to meso-diaminopimelate (meso-DAP), a precursor of L-lysine and an essential component of the bacterial peptidoglycan.</text>
</comment>
<comment type="similarity">
    <text evidence="2 8">Belongs to the diaminopimelate epimerase family.</text>
</comment>
<comment type="caution">
    <text evidence="10">The sequence shown here is derived from an EMBL/GenBank/DDBJ whole genome shotgun (WGS) entry which is preliminary data.</text>
</comment>
<feature type="binding site" evidence="8">
    <location>
        <position position="46"/>
    </location>
    <ligand>
        <name>substrate</name>
    </ligand>
</feature>
<feature type="binding site" evidence="8">
    <location>
        <position position="13"/>
    </location>
    <ligand>
        <name>substrate</name>
    </ligand>
</feature>
<feature type="binding site" evidence="8">
    <location>
        <begin position="212"/>
        <end position="213"/>
    </location>
    <ligand>
        <name>substrate</name>
    </ligand>
</feature>
<dbReference type="EMBL" id="JAMZEJ010000007">
    <property type="protein sequence ID" value="MCQ8241624.1"/>
    <property type="molecule type" value="Genomic_DNA"/>
</dbReference>
<dbReference type="PANTHER" id="PTHR31689:SF0">
    <property type="entry name" value="DIAMINOPIMELATE EPIMERASE"/>
    <property type="match status" value="1"/>
</dbReference>
<evidence type="ECO:0000313" key="10">
    <source>
        <dbReference type="EMBL" id="MCQ8241624.1"/>
    </source>
</evidence>
<dbReference type="PANTHER" id="PTHR31689">
    <property type="entry name" value="DIAMINOPIMELATE EPIMERASE, CHLOROPLASTIC"/>
    <property type="match status" value="1"/>
</dbReference>
<reference evidence="10 11" key="1">
    <citation type="submission" date="2022-06" db="EMBL/GenBank/DDBJ databases">
        <title>Rhizosaccharibacter gen. nov. sp. nov. KSS12, endophytic bacteria isolated from sugarcane.</title>
        <authorList>
            <person name="Pitiwittayakul N."/>
        </authorList>
    </citation>
    <scope>NUCLEOTIDE SEQUENCE [LARGE SCALE GENOMIC DNA]</scope>
    <source>
        <strain evidence="10 11">KSS12</strain>
    </source>
</reference>
<dbReference type="PROSITE" id="PS01326">
    <property type="entry name" value="DAP_EPIMERASE"/>
    <property type="match status" value="1"/>
</dbReference>
<dbReference type="Proteomes" id="UP001524547">
    <property type="component" value="Unassembled WGS sequence"/>
</dbReference>
<feature type="active site" description="Proton acceptor" evidence="8">
    <location>
        <position position="221"/>
    </location>
</feature>
<comment type="catalytic activity">
    <reaction evidence="7 8">
        <text>(2S,6S)-2,6-diaminopimelate = meso-2,6-diaminopimelate</text>
        <dbReference type="Rhea" id="RHEA:15393"/>
        <dbReference type="ChEBI" id="CHEBI:57609"/>
        <dbReference type="ChEBI" id="CHEBI:57791"/>
        <dbReference type="EC" id="5.1.1.7"/>
    </reaction>
</comment>
<proteinExistence type="inferred from homology"/>
<evidence type="ECO:0000256" key="5">
    <source>
        <dbReference type="ARBA" id="ARBA00023154"/>
    </source>
</evidence>
<dbReference type="InterPro" id="IPR001653">
    <property type="entry name" value="DAP_epimerase_DapF"/>
</dbReference>
<dbReference type="InterPro" id="IPR018510">
    <property type="entry name" value="DAP_epimerase_AS"/>
</dbReference>
<dbReference type="HAMAP" id="MF_00197">
    <property type="entry name" value="DAP_epimerase"/>
    <property type="match status" value="1"/>
</dbReference>
<feature type="binding site" evidence="8">
    <location>
        <begin position="79"/>
        <end position="80"/>
    </location>
    <ligand>
        <name>substrate</name>
    </ligand>
</feature>
<keyword evidence="5 8" id="KW-0457">Lysine biosynthesis</keyword>
<feature type="active site" evidence="9">
    <location>
        <position position="78"/>
    </location>
</feature>
<keyword evidence="11" id="KW-1185">Reference proteome</keyword>
<organism evidence="10 11">
    <name type="scientific">Rhizosaccharibacter radicis</name>
    <dbReference type="NCBI Taxonomy" id="2782605"/>
    <lineage>
        <taxon>Bacteria</taxon>
        <taxon>Pseudomonadati</taxon>
        <taxon>Pseudomonadota</taxon>
        <taxon>Alphaproteobacteria</taxon>
        <taxon>Acetobacterales</taxon>
        <taxon>Acetobacteraceae</taxon>
        <taxon>Rhizosaccharibacter</taxon>
    </lineage>
</organism>
<evidence type="ECO:0000256" key="4">
    <source>
        <dbReference type="ARBA" id="ARBA00022605"/>
    </source>
</evidence>
<comment type="subunit">
    <text evidence="8">Homodimer.</text>
</comment>
<evidence type="ECO:0000256" key="2">
    <source>
        <dbReference type="ARBA" id="ARBA00010219"/>
    </source>
</evidence>
<feature type="site" description="Could be important to modulate the pK values of the two catalytic cysteine residues" evidence="8">
    <location>
        <position position="163"/>
    </location>
</feature>
<feature type="binding site" evidence="8">
    <location>
        <begin position="222"/>
        <end position="223"/>
    </location>
    <ligand>
        <name>substrate</name>
    </ligand>
</feature>
<dbReference type="Pfam" id="PF01678">
    <property type="entry name" value="DAP_epimerase"/>
    <property type="match status" value="2"/>
</dbReference>
<evidence type="ECO:0000256" key="7">
    <source>
        <dbReference type="ARBA" id="ARBA00051712"/>
    </source>
</evidence>
<feature type="binding site" evidence="8">
    <location>
        <position position="194"/>
    </location>
    <ligand>
        <name>substrate</name>
    </ligand>
</feature>
<protein>
    <recommendedName>
        <fullName evidence="3 8">Diaminopimelate epimerase</fullName>
        <shortName evidence="8">DAP epimerase</shortName>
        <ecNumber evidence="3 8">5.1.1.7</ecNumber>
    </recommendedName>
    <alternativeName>
        <fullName evidence="8">PLP-independent amino acid racemase</fullName>
    </alternativeName>
</protein>
<keyword evidence="4 8" id="KW-0028">Amino-acid biosynthesis</keyword>